<sequence>MFGRYTNLQPDFNKFRRSVLTACFRAVLFYVFLIFLVCCACALHADRAKLVPFVILESVFCPLALSSAPLLYGGFLKKYPGIKYSPLRILQERNAMHMLGVREDKEAARLYDSLPFSPFAPSAINHANMLYIYPAILTGFWIYSDSASLGLEATFPDLVPQRNLFIDAVLEEESAKQAVILGAGFDVRAYGKHGRRMKFFEVDFNVTQRAKLDSLAAAGMDASGVSFVPLDVRDEQWLQKLEKSGFNKNAKTIFIVEGLIYYLPKNKVTQLLDFVSECAQGSVVVFDYLHTQVVRGEKHSYMKKILEMAGEPLLFGVEEEAATVMDWASGLGFEVKRWQSLPTVGGMVALEVVQRRKATTRIEKGTKKGQQRDNEARSQIKEQTISKEEL</sequence>
<dbReference type="EMBL" id="HBKN01000309">
    <property type="protein sequence ID" value="CAE2190942.1"/>
    <property type="molecule type" value="Transcribed_RNA"/>
</dbReference>
<keyword evidence="2" id="KW-0489">Methyltransferase</keyword>
<keyword evidence="3" id="KW-0808">Transferase</keyword>
<dbReference type="NCBIfam" id="TIGR00027">
    <property type="entry name" value="mthyl_TIGR00027"/>
    <property type="match status" value="1"/>
</dbReference>
<proteinExistence type="inferred from homology"/>
<evidence type="ECO:0000313" key="6">
    <source>
        <dbReference type="EMBL" id="CAE2190942.1"/>
    </source>
</evidence>
<reference evidence="6" key="1">
    <citation type="submission" date="2021-01" db="EMBL/GenBank/DDBJ databases">
        <authorList>
            <person name="Corre E."/>
            <person name="Pelletier E."/>
            <person name="Niang G."/>
            <person name="Scheremetjew M."/>
            <person name="Finn R."/>
            <person name="Kale V."/>
            <person name="Holt S."/>
            <person name="Cochrane G."/>
            <person name="Meng A."/>
            <person name="Brown T."/>
            <person name="Cohen L."/>
        </authorList>
    </citation>
    <scope>NUCLEOTIDE SEQUENCE</scope>
    <source>
        <strain evidence="6">CCMP 2712</strain>
    </source>
</reference>
<feature type="transmembrane region" description="Helical" evidence="5">
    <location>
        <begin position="22"/>
        <end position="45"/>
    </location>
</feature>
<dbReference type="InterPro" id="IPR029063">
    <property type="entry name" value="SAM-dependent_MTases_sf"/>
</dbReference>
<dbReference type="InterPro" id="IPR011610">
    <property type="entry name" value="SAM_mthyl_Trfase_ML2640-like"/>
</dbReference>
<dbReference type="Pfam" id="PF04072">
    <property type="entry name" value="LCM"/>
    <property type="match status" value="1"/>
</dbReference>
<keyword evidence="5" id="KW-0812">Transmembrane</keyword>
<dbReference type="SUPFAM" id="SSF53335">
    <property type="entry name" value="S-adenosyl-L-methionine-dependent methyltransferases"/>
    <property type="match status" value="1"/>
</dbReference>
<evidence type="ECO:0000256" key="3">
    <source>
        <dbReference type="ARBA" id="ARBA00022679"/>
    </source>
</evidence>
<dbReference type="InterPro" id="IPR007213">
    <property type="entry name" value="Ppm1/Ppm2/Tcmp"/>
</dbReference>
<evidence type="ECO:0000256" key="4">
    <source>
        <dbReference type="SAM" id="MobiDB-lite"/>
    </source>
</evidence>
<evidence type="ECO:0000256" key="1">
    <source>
        <dbReference type="ARBA" id="ARBA00008138"/>
    </source>
</evidence>
<feature type="region of interest" description="Disordered" evidence="4">
    <location>
        <begin position="361"/>
        <end position="390"/>
    </location>
</feature>
<dbReference type="PANTHER" id="PTHR43619:SF2">
    <property type="entry name" value="S-ADENOSYL-L-METHIONINE-DEPENDENT METHYLTRANSFERASES SUPERFAMILY PROTEIN"/>
    <property type="match status" value="1"/>
</dbReference>
<dbReference type="Gene3D" id="3.40.50.150">
    <property type="entry name" value="Vaccinia Virus protein VP39"/>
    <property type="match status" value="1"/>
</dbReference>
<comment type="similarity">
    <text evidence="1">Belongs to the UPF0677 family.</text>
</comment>
<evidence type="ECO:0000256" key="5">
    <source>
        <dbReference type="SAM" id="Phobius"/>
    </source>
</evidence>
<organism evidence="6">
    <name type="scientific">Guillardia theta</name>
    <name type="common">Cryptophyte</name>
    <name type="synonym">Cryptomonas phi</name>
    <dbReference type="NCBI Taxonomy" id="55529"/>
    <lineage>
        <taxon>Eukaryota</taxon>
        <taxon>Cryptophyceae</taxon>
        <taxon>Pyrenomonadales</taxon>
        <taxon>Geminigeraceae</taxon>
        <taxon>Guillardia</taxon>
    </lineage>
</organism>
<gene>
    <name evidence="6" type="ORF">GTHE00462_LOCUS253</name>
</gene>
<keyword evidence="5" id="KW-1133">Transmembrane helix</keyword>
<evidence type="ECO:0000256" key="2">
    <source>
        <dbReference type="ARBA" id="ARBA00022603"/>
    </source>
</evidence>
<evidence type="ECO:0008006" key="7">
    <source>
        <dbReference type="Google" id="ProtNLM"/>
    </source>
</evidence>
<dbReference type="GO" id="GO:0008168">
    <property type="term" value="F:methyltransferase activity"/>
    <property type="evidence" value="ECO:0007669"/>
    <property type="project" value="UniProtKB-KW"/>
</dbReference>
<name>A0A7S4H8A4_GUITH</name>
<feature type="transmembrane region" description="Helical" evidence="5">
    <location>
        <begin position="51"/>
        <end position="75"/>
    </location>
</feature>
<accession>A0A7S4H8A4</accession>
<dbReference type="GO" id="GO:0032259">
    <property type="term" value="P:methylation"/>
    <property type="evidence" value="ECO:0007669"/>
    <property type="project" value="UniProtKB-KW"/>
</dbReference>
<dbReference type="PANTHER" id="PTHR43619">
    <property type="entry name" value="S-ADENOSYL-L-METHIONINE-DEPENDENT METHYLTRANSFERASE YKTD-RELATED"/>
    <property type="match status" value="1"/>
</dbReference>
<dbReference type="AlphaFoldDB" id="A0A7S4H8A4"/>
<keyword evidence="5" id="KW-0472">Membrane</keyword>
<protein>
    <recommendedName>
        <fullName evidence="7">S-adenosyl-L-methionine-dependent methyltransferase</fullName>
    </recommendedName>
</protein>